<reference evidence="1" key="1">
    <citation type="submission" date="2021-06" db="EMBL/GenBank/DDBJ databases">
        <authorList>
            <person name="Kallberg Y."/>
            <person name="Tangrot J."/>
            <person name="Rosling A."/>
        </authorList>
    </citation>
    <scope>NUCLEOTIDE SEQUENCE</scope>
    <source>
        <strain evidence="1">CL551</strain>
    </source>
</reference>
<dbReference type="Proteomes" id="UP000789342">
    <property type="component" value="Unassembled WGS sequence"/>
</dbReference>
<protein>
    <submittedName>
        <fullName evidence="1">607_t:CDS:1</fullName>
    </submittedName>
</protein>
<accession>A0A9N9BXP5</accession>
<gene>
    <name evidence="1" type="ORF">AMORRO_LOCUS6882</name>
</gene>
<evidence type="ECO:0000313" key="2">
    <source>
        <dbReference type="Proteomes" id="UP000789342"/>
    </source>
</evidence>
<dbReference type="AlphaFoldDB" id="A0A9N9BXP5"/>
<proteinExistence type="predicted"/>
<keyword evidence="2" id="KW-1185">Reference proteome</keyword>
<organism evidence="1 2">
    <name type="scientific">Acaulospora morrowiae</name>
    <dbReference type="NCBI Taxonomy" id="94023"/>
    <lineage>
        <taxon>Eukaryota</taxon>
        <taxon>Fungi</taxon>
        <taxon>Fungi incertae sedis</taxon>
        <taxon>Mucoromycota</taxon>
        <taxon>Glomeromycotina</taxon>
        <taxon>Glomeromycetes</taxon>
        <taxon>Diversisporales</taxon>
        <taxon>Acaulosporaceae</taxon>
        <taxon>Acaulospora</taxon>
    </lineage>
</organism>
<feature type="non-terminal residue" evidence="1">
    <location>
        <position position="1"/>
    </location>
</feature>
<sequence length="165" mass="18923">SQLTFTKGIDNPEEAPHGANDLFLGLPDYFGQFQIANSFSVLFMGHLIRHSHSNKHSHPSRRRKNEDTRAHLEIIKMKAHAPNPLHPKGCDMTPLHTSDPLQKNKLIRSVNRISKKFLRPNSWIVPNNCAELEIRIVQHTKDLHLSDATLCRSEFLKLLDYAFSK</sequence>
<name>A0A9N9BXP5_9GLOM</name>
<evidence type="ECO:0000313" key="1">
    <source>
        <dbReference type="EMBL" id="CAG8580375.1"/>
    </source>
</evidence>
<dbReference type="EMBL" id="CAJVPV010004851">
    <property type="protein sequence ID" value="CAG8580375.1"/>
    <property type="molecule type" value="Genomic_DNA"/>
</dbReference>
<comment type="caution">
    <text evidence="1">The sequence shown here is derived from an EMBL/GenBank/DDBJ whole genome shotgun (WGS) entry which is preliminary data.</text>
</comment>